<evidence type="ECO:0000259" key="1">
    <source>
        <dbReference type="Pfam" id="PF03184"/>
    </source>
</evidence>
<accession>A0AAV8XRB2</accession>
<dbReference type="AlphaFoldDB" id="A0AAV8XRB2"/>
<organism evidence="2 3">
    <name type="scientific">Rhamnusium bicolor</name>
    <dbReference type="NCBI Taxonomy" id="1586634"/>
    <lineage>
        <taxon>Eukaryota</taxon>
        <taxon>Metazoa</taxon>
        <taxon>Ecdysozoa</taxon>
        <taxon>Arthropoda</taxon>
        <taxon>Hexapoda</taxon>
        <taxon>Insecta</taxon>
        <taxon>Pterygota</taxon>
        <taxon>Neoptera</taxon>
        <taxon>Endopterygota</taxon>
        <taxon>Coleoptera</taxon>
        <taxon>Polyphaga</taxon>
        <taxon>Cucujiformia</taxon>
        <taxon>Chrysomeloidea</taxon>
        <taxon>Cerambycidae</taxon>
        <taxon>Lepturinae</taxon>
        <taxon>Rhagiini</taxon>
        <taxon>Rhamnusium</taxon>
    </lineage>
</organism>
<evidence type="ECO:0000313" key="2">
    <source>
        <dbReference type="EMBL" id="KAJ8940792.1"/>
    </source>
</evidence>
<dbReference type="GO" id="GO:0003676">
    <property type="term" value="F:nucleic acid binding"/>
    <property type="evidence" value="ECO:0007669"/>
    <property type="project" value="InterPro"/>
</dbReference>
<gene>
    <name evidence="2" type="ORF">NQ314_010602</name>
</gene>
<feature type="domain" description="DDE-1" evidence="1">
    <location>
        <begin position="37"/>
        <end position="117"/>
    </location>
</feature>
<dbReference type="Pfam" id="PF03184">
    <property type="entry name" value="DDE_1"/>
    <property type="match status" value="1"/>
</dbReference>
<proteinExistence type="predicted"/>
<dbReference type="InterPro" id="IPR004875">
    <property type="entry name" value="DDE_SF_endonuclease_dom"/>
</dbReference>
<dbReference type="EMBL" id="JANEYF010002947">
    <property type="protein sequence ID" value="KAJ8940792.1"/>
    <property type="molecule type" value="Genomic_DNA"/>
</dbReference>
<comment type="caution">
    <text evidence="2">The sequence shown here is derived from an EMBL/GenBank/DDBJ whole genome shotgun (WGS) entry which is preliminary data.</text>
</comment>
<reference evidence="2" key="1">
    <citation type="journal article" date="2023" name="Insect Mol. Biol.">
        <title>Genome sequencing provides insights into the evolution of gene families encoding plant cell wall-degrading enzymes in longhorned beetles.</title>
        <authorList>
            <person name="Shin N.R."/>
            <person name="Okamura Y."/>
            <person name="Kirsch R."/>
            <person name="Pauchet Y."/>
        </authorList>
    </citation>
    <scope>NUCLEOTIDE SEQUENCE</scope>
    <source>
        <strain evidence="2">RBIC_L_NR</strain>
    </source>
</reference>
<name>A0AAV8XRB2_9CUCU</name>
<evidence type="ECO:0000313" key="3">
    <source>
        <dbReference type="Proteomes" id="UP001162156"/>
    </source>
</evidence>
<keyword evidence="3" id="KW-1185">Reference proteome</keyword>
<sequence length="220" mass="25740">MSFILCNRASTFCSCRVGKRESGKWMDDRRNIFRISHKHFKKRLTEIKIPRPVILFIDEHSSHLSLHTSKFCSEHSIVLVALYPNATHLIQPMDVAVFRTLKGGWKDAFHQWRIDHCDSPILRKIHFCPLLKKVMDEKLTSSIFINGFRKCGLVPWDVNAITLPNQKIDVAKKEQELQELKNGIYFMEKYIEKDKITLFKTSENWTGDIQDMALFTRICA</sequence>
<dbReference type="Proteomes" id="UP001162156">
    <property type="component" value="Unassembled WGS sequence"/>
</dbReference>
<protein>
    <recommendedName>
        <fullName evidence="1">DDE-1 domain-containing protein</fullName>
    </recommendedName>
</protein>